<keyword evidence="12" id="KW-0175">Coiled coil</keyword>
<dbReference type="PANTHER" id="PTHR24326:SF604">
    <property type="entry name" value="HOMEOBOX-LEUCINE ZIPPER PROTEIN ATHB-7"/>
    <property type="match status" value="1"/>
</dbReference>
<dbReference type="AlphaFoldDB" id="A0A5J4ZEY9"/>
<evidence type="ECO:0000313" key="15">
    <source>
        <dbReference type="Proteomes" id="UP000325577"/>
    </source>
</evidence>
<dbReference type="CDD" id="cd00086">
    <property type="entry name" value="homeodomain"/>
    <property type="match status" value="1"/>
</dbReference>
<evidence type="ECO:0000256" key="10">
    <source>
        <dbReference type="RuleBase" id="RU000682"/>
    </source>
</evidence>
<keyword evidence="4 9" id="KW-0371">Homeobox</keyword>
<evidence type="ECO:0000256" key="6">
    <source>
        <dbReference type="ARBA" id="ARBA00023242"/>
    </source>
</evidence>
<dbReference type="PROSITE" id="PS50071">
    <property type="entry name" value="HOMEOBOX_2"/>
    <property type="match status" value="1"/>
</dbReference>
<comment type="function">
    <text evidence="11">Transcription factor.</text>
</comment>
<evidence type="ECO:0000256" key="11">
    <source>
        <dbReference type="RuleBase" id="RU369038"/>
    </source>
</evidence>
<comment type="similarity">
    <text evidence="7 11">Belongs to the HD-ZIP homeobox family. Class I subfamily.</text>
</comment>
<comment type="subcellular location">
    <subcellularLocation>
        <location evidence="1 9 10">Nucleus</location>
    </subcellularLocation>
</comment>
<feature type="coiled-coil region" evidence="12">
    <location>
        <begin position="78"/>
        <end position="140"/>
    </location>
</feature>
<keyword evidence="2 11" id="KW-0805">Transcription regulation</keyword>
<dbReference type="GO" id="GO:0000976">
    <property type="term" value="F:transcription cis-regulatory region binding"/>
    <property type="evidence" value="ECO:0007669"/>
    <property type="project" value="UniProtKB-ARBA"/>
</dbReference>
<evidence type="ECO:0000256" key="12">
    <source>
        <dbReference type="SAM" id="Coils"/>
    </source>
</evidence>
<proteinExistence type="inferred from homology"/>
<dbReference type="Proteomes" id="UP000325577">
    <property type="component" value="Linkage Group LG9"/>
</dbReference>
<keyword evidence="3 9" id="KW-0238">DNA-binding</keyword>
<dbReference type="EMBL" id="CM018052">
    <property type="protein sequence ID" value="KAA8516212.1"/>
    <property type="molecule type" value="Genomic_DNA"/>
</dbReference>
<dbReference type="OrthoDB" id="6159439at2759"/>
<evidence type="ECO:0000256" key="5">
    <source>
        <dbReference type="ARBA" id="ARBA00023163"/>
    </source>
</evidence>
<evidence type="ECO:0000256" key="3">
    <source>
        <dbReference type="ARBA" id="ARBA00023125"/>
    </source>
</evidence>
<protein>
    <recommendedName>
        <fullName evidence="11">Homeobox-leucine zipper protein</fullName>
    </recommendedName>
    <alternativeName>
        <fullName evidence="11">HD-ZIP protein</fullName>
    </alternativeName>
    <alternativeName>
        <fullName evidence="11">Homeodomain transcription factor</fullName>
    </alternativeName>
</protein>
<dbReference type="InterPro" id="IPR017970">
    <property type="entry name" value="Homeobox_CS"/>
</dbReference>
<dbReference type="Pfam" id="PF02183">
    <property type="entry name" value="HALZ"/>
    <property type="match status" value="1"/>
</dbReference>
<dbReference type="InterPro" id="IPR003106">
    <property type="entry name" value="Leu_zip_homeo"/>
</dbReference>
<evidence type="ECO:0000256" key="8">
    <source>
        <dbReference type="ARBA" id="ARBA00058361"/>
    </source>
</evidence>
<keyword evidence="5 11" id="KW-0804">Transcription</keyword>
<comment type="function">
    <text evidence="8">Probable transcription activator that may act as growth regulators in response to water deficit.</text>
</comment>
<keyword evidence="6 9" id="KW-0539">Nucleus</keyword>
<feature type="domain" description="Homeobox" evidence="13">
    <location>
        <begin position="26"/>
        <end position="86"/>
    </location>
</feature>
<dbReference type="InterPro" id="IPR045224">
    <property type="entry name" value="HDZip_class_I_plant"/>
</dbReference>
<dbReference type="GO" id="GO:0009737">
    <property type="term" value="P:response to abscisic acid"/>
    <property type="evidence" value="ECO:0007669"/>
    <property type="project" value="UniProtKB-ARBA"/>
</dbReference>
<sequence>MLDVGEYCTSAAESFTTLNLKKLSKKTMSKAKKRFCDEQIRSLETMFNSESKLEPPEKLQLARELGLEPRQVSIWFQNKRARWKSKQLKRDYNILQANYNTLASQFETLEKEKQSLVIQLQKLKDLMEKTREENQCCRKEVEGNRKLDSGDTKGTVIEVNPRVSHSLERSEQGFGVLSNYDSGIKDAHFELDEEADLVNMAEPADGSLISPENWGCLHSNGLHDHSSTCQWWDFWA</sequence>
<evidence type="ECO:0000256" key="9">
    <source>
        <dbReference type="PROSITE-ProRule" id="PRU00108"/>
    </source>
</evidence>
<evidence type="ECO:0000256" key="1">
    <source>
        <dbReference type="ARBA" id="ARBA00004123"/>
    </source>
</evidence>
<keyword evidence="15" id="KW-1185">Reference proteome</keyword>
<dbReference type="InterPro" id="IPR009057">
    <property type="entry name" value="Homeodomain-like_sf"/>
</dbReference>
<dbReference type="PRINTS" id="PR00031">
    <property type="entry name" value="HTHREPRESSR"/>
</dbReference>
<dbReference type="SUPFAM" id="SSF46689">
    <property type="entry name" value="Homeodomain-like"/>
    <property type="match status" value="1"/>
</dbReference>
<dbReference type="Pfam" id="PF00046">
    <property type="entry name" value="Homeodomain"/>
    <property type="match status" value="1"/>
</dbReference>
<dbReference type="GO" id="GO:0000981">
    <property type="term" value="F:DNA-binding transcription factor activity, RNA polymerase II-specific"/>
    <property type="evidence" value="ECO:0007669"/>
    <property type="project" value="UniProtKB-UniRule"/>
</dbReference>
<dbReference type="SMART" id="SM00389">
    <property type="entry name" value="HOX"/>
    <property type="match status" value="1"/>
</dbReference>
<dbReference type="PROSITE" id="PS00027">
    <property type="entry name" value="HOMEOBOX_1"/>
    <property type="match status" value="1"/>
</dbReference>
<name>A0A5J4ZEY9_9ASTE</name>
<accession>A0A5J4ZEY9</accession>
<evidence type="ECO:0000256" key="7">
    <source>
        <dbReference type="ARBA" id="ARBA00025748"/>
    </source>
</evidence>
<evidence type="ECO:0000313" key="14">
    <source>
        <dbReference type="EMBL" id="KAA8516212.1"/>
    </source>
</evidence>
<evidence type="ECO:0000256" key="2">
    <source>
        <dbReference type="ARBA" id="ARBA00023015"/>
    </source>
</evidence>
<evidence type="ECO:0000256" key="4">
    <source>
        <dbReference type="ARBA" id="ARBA00023155"/>
    </source>
</evidence>
<dbReference type="GO" id="GO:0009414">
    <property type="term" value="P:response to water deprivation"/>
    <property type="evidence" value="ECO:0007669"/>
    <property type="project" value="UniProtKB-ARBA"/>
</dbReference>
<evidence type="ECO:0000259" key="13">
    <source>
        <dbReference type="PROSITE" id="PS50071"/>
    </source>
</evidence>
<dbReference type="Gene3D" id="1.10.10.60">
    <property type="entry name" value="Homeodomain-like"/>
    <property type="match status" value="1"/>
</dbReference>
<feature type="DNA-binding region" description="Homeobox" evidence="9">
    <location>
        <begin position="28"/>
        <end position="87"/>
    </location>
</feature>
<reference evidence="14 15" key="1">
    <citation type="submission" date="2019-09" db="EMBL/GenBank/DDBJ databases">
        <title>A chromosome-level genome assembly of the Chinese tupelo Nyssa sinensis.</title>
        <authorList>
            <person name="Yang X."/>
            <person name="Kang M."/>
            <person name="Yang Y."/>
            <person name="Xiong H."/>
            <person name="Wang M."/>
            <person name="Zhang Z."/>
            <person name="Wang Z."/>
            <person name="Wu H."/>
            <person name="Ma T."/>
            <person name="Liu J."/>
            <person name="Xi Z."/>
        </authorList>
    </citation>
    <scope>NUCLEOTIDE SEQUENCE [LARGE SCALE GENOMIC DNA]</scope>
    <source>
        <strain evidence="14">J267</strain>
        <tissue evidence="14">Leaf</tissue>
    </source>
</reference>
<organism evidence="14 15">
    <name type="scientific">Nyssa sinensis</name>
    <dbReference type="NCBI Taxonomy" id="561372"/>
    <lineage>
        <taxon>Eukaryota</taxon>
        <taxon>Viridiplantae</taxon>
        <taxon>Streptophyta</taxon>
        <taxon>Embryophyta</taxon>
        <taxon>Tracheophyta</taxon>
        <taxon>Spermatophyta</taxon>
        <taxon>Magnoliopsida</taxon>
        <taxon>eudicotyledons</taxon>
        <taxon>Gunneridae</taxon>
        <taxon>Pentapetalae</taxon>
        <taxon>asterids</taxon>
        <taxon>Cornales</taxon>
        <taxon>Nyssaceae</taxon>
        <taxon>Nyssa</taxon>
    </lineage>
</organism>
<gene>
    <name evidence="14" type="ORF">F0562_019391</name>
</gene>
<dbReference type="GO" id="GO:0005634">
    <property type="term" value="C:nucleus"/>
    <property type="evidence" value="ECO:0007669"/>
    <property type="project" value="UniProtKB-SubCell"/>
</dbReference>
<dbReference type="PANTHER" id="PTHR24326">
    <property type="entry name" value="HOMEOBOX-LEUCINE ZIPPER PROTEIN"/>
    <property type="match status" value="1"/>
</dbReference>
<dbReference type="InterPro" id="IPR001356">
    <property type="entry name" value="HD"/>
</dbReference>
<dbReference type="GO" id="GO:0045893">
    <property type="term" value="P:positive regulation of DNA-templated transcription"/>
    <property type="evidence" value="ECO:0007669"/>
    <property type="project" value="TreeGrafter"/>
</dbReference>
<dbReference type="FunFam" id="1.10.10.60:FF:000293">
    <property type="entry name" value="Homeobox-leucine zipper protein ATHB-7"/>
    <property type="match status" value="1"/>
</dbReference>
<dbReference type="InterPro" id="IPR000047">
    <property type="entry name" value="HTH_motif"/>
</dbReference>